<organism evidence="2">
    <name type="scientific">Emiliania huxleyi</name>
    <name type="common">Coccolithophore</name>
    <name type="synonym">Pontosphaera huxleyi</name>
    <dbReference type="NCBI Taxonomy" id="2903"/>
    <lineage>
        <taxon>Eukaryota</taxon>
        <taxon>Haptista</taxon>
        <taxon>Haptophyta</taxon>
        <taxon>Prymnesiophyceae</taxon>
        <taxon>Isochrysidales</taxon>
        <taxon>Noelaerhabdaceae</taxon>
        <taxon>Emiliania</taxon>
    </lineage>
</organism>
<proteinExistence type="predicted"/>
<reference evidence="2" key="1">
    <citation type="submission" date="2021-01" db="EMBL/GenBank/DDBJ databases">
        <authorList>
            <person name="Corre E."/>
            <person name="Pelletier E."/>
            <person name="Niang G."/>
            <person name="Scheremetjew M."/>
            <person name="Finn R."/>
            <person name="Kale V."/>
            <person name="Holt S."/>
            <person name="Cochrane G."/>
            <person name="Meng A."/>
            <person name="Brown T."/>
            <person name="Cohen L."/>
        </authorList>
    </citation>
    <scope>NUCLEOTIDE SEQUENCE</scope>
    <source>
        <strain evidence="2">379</strain>
    </source>
</reference>
<sequence>MAWVSVAPVETRRGRKLGRQAAAAMAVAVMVAMVAAVSHSRRRSTRRLSIAARVGARTEEVTAWVLAAPVETRRGRKLGRQAAAMEVVRTEGAPALEPEAQA</sequence>
<keyword evidence="1" id="KW-0472">Membrane</keyword>
<dbReference type="EMBL" id="HBIR01010643">
    <property type="protein sequence ID" value="CAE0534313.1"/>
    <property type="molecule type" value="Transcribed_RNA"/>
</dbReference>
<accession>A0A7S3RT65</accession>
<feature type="transmembrane region" description="Helical" evidence="1">
    <location>
        <begin position="20"/>
        <end position="38"/>
    </location>
</feature>
<dbReference type="AlphaFoldDB" id="A0A7S3RT65"/>
<keyword evidence="1" id="KW-1133">Transmembrane helix</keyword>
<evidence type="ECO:0000313" key="2">
    <source>
        <dbReference type="EMBL" id="CAE0534313.1"/>
    </source>
</evidence>
<keyword evidence="1" id="KW-0812">Transmembrane</keyword>
<evidence type="ECO:0000256" key="1">
    <source>
        <dbReference type="SAM" id="Phobius"/>
    </source>
</evidence>
<gene>
    <name evidence="2" type="ORF">EHUX00137_LOCUS7590</name>
</gene>
<name>A0A7S3RT65_EMIHU</name>
<protein>
    <submittedName>
        <fullName evidence="2">Uncharacterized protein</fullName>
    </submittedName>
</protein>